<accession>A0ABT1WCQ4</accession>
<name>A0ABT1WCQ4_9PROT</name>
<sequence>MTTLVTGSAGFIGHHVSRVLLERGERVVGLDDLNGYYDPALKRARNDRLTGWPGYRFIEADLADRDALHRLMAEEAGITRIVHLAAQAGVRHSMVDPYIYVQSNVMGHVCLLEAARRLKNLDHLVFASSSSVYGLNEALPFREGDPVDRPNSLYAATKRSGELIAHAYGHLYGVPQTGLRFFTVYGPWGRPDMAYHGFARAIVEGRPVTLYDGEGLSRDFTYIDDVVDGLLRVLALPPDPAVERVRLVNLGNHRPEKVTRLVELLEHSLGRRAVIHRVERPASDLISTFAAVDEAERLTGWQPSTGLEIGIPRFVDWFVRYYGLGETVGGSEKVSPNRKNL</sequence>
<gene>
    <name evidence="3" type="ORF">NFI95_14175</name>
</gene>
<dbReference type="Gene3D" id="3.40.50.720">
    <property type="entry name" value="NAD(P)-binding Rossmann-like Domain"/>
    <property type="match status" value="1"/>
</dbReference>
<proteinExistence type="predicted"/>
<dbReference type="Gene3D" id="3.90.25.10">
    <property type="entry name" value="UDP-galactose 4-epimerase, domain 1"/>
    <property type="match status" value="1"/>
</dbReference>
<dbReference type="Proteomes" id="UP001524587">
    <property type="component" value="Unassembled WGS sequence"/>
</dbReference>
<feature type="domain" description="NAD-dependent epimerase/dehydratase" evidence="2">
    <location>
        <begin position="4"/>
        <end position="237"/>
    </location>
</feature>
<dbReference type="Pfam" id="PF01370">
    <property type="entry name" value="Epimerase"/>
    <property type="match status" value="1"/>
</dbReference>
<dbReference type="InterPro" id="IPR036291">
    <property type="entry name" value="NAD(P)-bd_dom_sf"/>
</dbReference>
<evidence type="ECO:0000259" key="2">
    <source>
        <dbReference type="Pfam" id="PF01370"/>
    </source>
</evidence>
<evidence type="ECO:0000256" key="1">
    <source>
        <dbReference type="ARBA" id="ARBA00023027"/>
    </source>
</evidence>
<dbReference type="RefSeq" id="WP_422865066.1">
    <property type="nucleotide sequence ID" value="NZ_JAMSKV010000013.1"/>
</dbReference>
<dbReference type="PANTHER" id="PTHR43574">
    <property type="entry name" value="EPIMERASE-RELATED"/>
    <property type="match status" value="1"/>
</dbReference>
<comment type="caution">
    <text evidence="3">The sequence shown here is derived from an EMBL/GenBank/DDBJ whole genome shotgun (WGS) entry which is preliminary data.</text>
</comment>
<evidence type="ECO:0000313" key="3">
    <source>
        <dbReference type="EMBL" id="MCQ8279588.1"/>
    </source>
</evidence>
<keyword evidence="4" id="KW-1185">Reference proteome</keyword>
<dbReference type="InterPro" id="IPR001509">
    <property type="entry name" value="Epimerase_deHydtase"/>
</dbReference>
<protein>
    <submittedName>
        <fullName evidence="3">NAD-dependent epimerase/dehydratase family protein</fullName>
    </submittedName>
</protein>
<evidence type="ECO:0000313" key="4">
    <source>
        <dbReference type="Proteomes" id="UP001524587"/>
    </source>
</evidence>
<dbReference type="EMBL" id="JAMSKV010000013">
    <property type="protein sequence ID" value="MCQ8279588.1"/>
    <property type="molecule type" value="Genomic_DNA"/>
</dbReference>
<reference evidence="3 4" key="1">
    <citation type="submission" date="2022-06" db="EMBL/GenBank/DDBJ databases">
        <title>Endosaccharibacter gen. nov., sp. nov., endophytic bacteria isolated from sugarcane.</title>
        <authorList>
            <person name="Pitiwittayakul N."/>
            <person name="Yukphan P."/>
            <person name="Charoenyingcharoen P."/>
            <person name="Tanasupawat S."/>
        </authorList>
    </citation>
    <scope>NUCLEOTIDE SEQUENCE [LARGE SCALE GENOMIC DNA]</scope>
    <source>
        <strain evidence="3 4">KSS8</strain>
    </source>
</reference>
<keyword evidence="1" id="KW-0520">NAD</keyword>
<dbReference type="PRINTS" id="PR01713">
    <property type="entry name" value="NUCEPIMERASE"/>
</dbReference>
<dbReference type="SUPFAM" id="SSF51735">
    <property type="entry name" value="NAD(P)-binding Rossmann-fold domains"/>
    <property type="match status" value="1"/>
</dbReference>
<organism evidence="3 4">
    <name type="scientific">Endosaccharibacter trunci</name>
    <dbReference type="NCBI Taxonomy" id="2812733"/>
    <lineage>
        <taxon>Bacteria</taxon>
        <taxon>Pseudomonadati</taxon>
        <taxon>Pseudomonadota</taxon>
        <taxon>Alphaproteobacteria</taxon>
        <taxon>Acetobacterales</taxon>
        <taxon>Acetobacteraceae</taxon>
        <taxon>Endosaccharibacter</taxon>
    </lineage>
</organism>